<dbReference type="GO" id="GO:0045492">
    <property type="term" value="P:xylan biosynthetic process"/>
    <property type="evidence" value="ECO:0007669"/>
    <property type="project" value="InterPro"/>
</dbReference>
<feature type="transmembrane region" description="Helical" evidence="6">
    <location>
        <begin position="25"/>
        <end position="51"/>
    </location>
</feature>
<comment type="caution">
    <text evidence="7">The sequence shown here is derived from an EMBL/GenBank/DDBJ whole genome shotgun (WGS) entry which is preliminary data.</text>
</comment>
<evidence type="ECO:0000256" key="5">
    <source>
        <dbReference type="SAM" id="MobiDB-lite"/>
    </source>
</evidence>
<keyword evidence="4 6" id="KW-0472">Membrane</keyword>
<evidence type="ECO:0000313" key="8">
    <source>
        <dbReference type="Proteomes" id="UP000250321"/>
    </source>
</evidence>
<evidence type="ECO:0000256" key="4">
    <source>
        <dbReference type="ARBA" id="ARBA00023136"/>
    </source>
</evidence>
<dbReference type="STRING" id="2094558.A0A314ZAW7"/>
<evidence type="ECO:0000313" key="7">
    <source>
        <dbReference type="EMBL" id="PQQ15187.1"/>
    </source>
</evidence>
<protein>
    <submittedName>
        <fullName evidence="7">Protein IRX15-LIKE</fullName>
    </submittedName>
</protein>
<dbReference type="GO" id="GO:0000139">
    <property type="term" value="C:Golgi membrane"/>
    <property type="evidence" value="ECO:0007669"/>
    <property type="project" value="UniProtKB-SubCell"/>
</dbReference>
<reference evidence="7 8" key="1">
    <citation type="submission" date="2018-02" db="EMBL/GenBank/DDBJ databases">
        <title>Draft genome of wild Prunus yedoensis var. nudiflora.</title>
        <authorList>
            <person name="Baek S."/>
            <person name="Kim J.-H."/>
            <person name="Choi K."/>
            <person name="Kim G.-B."/>
            <person name="Cho A."/>
            <person name="Jang H."/>
            <person name="Shin C.-H."/>
            <person name="Yu H.-J."/>
            <person name="Mun J.-H."/>
        </authorList>
    </citation>
    <scope>NUCLEOTIDE SEQUENCE [LARGE SCALE GENOMIC DNA]</scope>
    <source>
        <strain evidence="8">cv. Jeju island</strain>
        <tissue evidence="7">Leaf</tissue>
    </source>
</reference>
<keyword evidence="8" id="KW-1185">Reference proteome</keyword>
<dbReference type="EMBL" id="PJQY01000236">
    <property type="protein sequence ID" value="PQQ15187.1"/>
    <property type="molecule type" value="Genomic_DNA"/>
</dbReference>
<gene>
    <name evidence="7" type="ORF">Pyn_15863</name>
</gene>
<dbReference type="AlphaFoldDB" id="A0A314ZAW7"/>
<name>A0A314ZAW7_PRUYE</name>
<dbReference type="PANTHER" id="PTHR31444">
    <property type="entry name" value="OS11G0490100 PROTEIN"/>
    <property type="match status" value="1"/>
</dbReference>
<feature type="region of interest" description="Disordered" evidence="5">
    <location>
        <begin position="96"/>
        <end position="164"/>
    </location>
</feature>
<dbReference type="InterPro" id="IPR006514">
    <property type="entry name" value="IRX15/GXM/AGM"/>
</dbReference>
<dbReference type="OrthoDB" id="1896682at2759"/>
<keyword evidence="3 6" id="KW-1133">Transmembrane helix</keyword>
<keyword evidence="2 6" id="KW-0812">Transmembrane</keyword>
<dbReference type="Pfam" id="PF21729">
    <property type="entry name" value="IRX15_IRX15L_GXM"/>
    <property type="match status" value="1"/>
</dbReference>
<evidence type="ECO:0000256" key="1">
    <source>
        <dbReference type="ARBA" id="ARBA00004194"/>
    </source>
</evidence>
<dbReference type="Proteomes" id="UP000250321">
    <property type="component" value="Unassembled WGS sequence"/>
</dbReference>
<sequence length="296" mass="31853">MKNISNTKLILLHPYIQKQGTSNRLWLLAFMSIFTLAFLLTIIYTSGLYAYSSTTTTTISAATITTTTTASAAVPQLPTTVINTLLYYAAKSTTHSKCRTPTSSPSRTPSGNAQPPATSSSSASPTRPSSGRPSTTTAAPSSSTKTATSPPTWRRSTRKSTRTTPVQNLLFSECKLGINDLPNHVYEVDWDVILVDGPRGDWPDAPGRVMPIFTSGVLARSKKGGNGKTHVFVHDFGGEVQRVCGEEFLCRENLVEASETLGHYVVERMEESSFQFCRSHPSSSSSSANSSLSAAS</sequence>
<accession>A0A314ZAW7</accession>
<dbReference type="NCBIfam" id="TIGR01627">
    <property type="entry name" value="A_thal_3515"/>
    <property type="match status" value="1"/>
</dbReference>
<comment type="subcellular location">
    <subcellularLocation>
        <location evidence="1">Golgi apparatus membrane</location>
        <topology evidence="1">Single-pass membrane protein</topology>
    </subcellularLocation>
</comment>
<feature type="compositionally biased region" description="Low complexity" evidence="5">
    <location>
        <begin position="99"/>
        <end position="154"/>
    </location>
</feature>
<evidence type="ECO:0000256" key="2">
    <source>
        <dbReference type="ARBA" id="ARBA00022692"/>
    </source>
</evidence>
<evidence type="ECO:0000256" key="6">
    <source>
        <dbReference type="SAM" id="Phobius"/>
    </source>
</evidence>
<evidence type="ECO:0000256" key="3">
    <source>
        <dbReference type="ARBA" id="ARBA00022989"/>
    </source>
</evidence>
<proteinExistence type="predicted"/>
<organism evidence="7 8">
    <name type="scientific">Prunus yedoensis var. nudiflora</name>
    <dbReference type="NCBI Taxonomy" id="2094558"/>
    <lineage>
        <taxon>Eukaryota</taxon>
        <taxon>Viridiplantae</taxon>
        <taxon>Streptophyta</taxon>
        <taxon>Embryophyta</taxon>
        <taxon>Tracheophyta</taxon>
        <taxon>Spermatophyta</taxon>
        <taxon>Magnoliopsida</taxon>
        <taxon>eudicotyledons</taxon>
        <taxon>Gunneridae</taxon>
        <taxon>Pentapetalae</taxon>
        <taxon>rosids</taxon>
        <taxon>fabids</taxon>
        <taxon>Rosales</taxon>
        <taxon>Rosaceae</taxon>
        <taxon>Amygdaloideae</taxon>
        <taxon>Amygdaleae</taxon>
        <taxon>Prunus</taxon>
    </lineage>
</organism>